<keyword evidence="8 11" id="KW-0687">Ribonucleoprotein</keyword>
<keyword evidence="5 11" id="KW-0810">Translation regulation</keyword>
<dbReference type="GO" id="GO:0015934">
    <property type="term" value="C:large ribosomal subunit"/>
    <property type="evidence" value="ECO:0007669"/>
    <property type="project" value="InterPro"/>
</dbReference>
<keyword evidence="6 11" id="KW-0694">RNA-binding</keyword>
<evidence type="ECO:0000256" key="7">
    <source>
        <dbReference type="ARBA" id="ARBA00022980"/>
    </source>
</evidence>
<keyword evidence="7 11" id="KW-0689">Ribosomal protein</keyword>
<dbReference type="PANTHER" id="PTHR36427:SF3">
    <property type="entry name" value="LARGE RIBOSOMAL SUBUNIT PROTEIN UL1M"/>
    <property type="match status" value="1"/>
</dbReference>
<evidence type="ECO:0000256" key="4">
    <source>
        <dbReference type="ARBA" id="ARBA00022730"/>
    </source>
</evidence>
<dbReference type="PROSITE" id="PS01199">
    <property type="entry name" value="RIBOSOMAL_L1"/>
    <property type="match status" value="1"/>
</dbReference>
<dbReference type="Proteomes" id="UP000001311">
    <property type="component" value="Chromosome"/>
</dbReference>
<keyword evidence="4 11" id="KW-0699">rRNA-binding</keyword>
<evidence type="ECO:0000256" key="5">
    <source>
        <dbReference type="ARBA" id="ARBA00022845"/>
    </source>
</evidence>
<dbReference type="KEGG" id="rms:RMA_0186"/>
<dbReference type="InterPro" id="IPR016095">
    <property type="entry name" value="Ribosomal_uL1_3-a/b-sand"/>
</dbReference>
<comment type="similarity">
    <text evidence="1 11 12">Belongs to the universal ribosomal protein uL1 family.</text>
</comment>
<dbReference type="InterPro" id="IPR028364">
    <property type="entry name" value="Ribosomal_uL1/biogenesis"/>
</dbReference>
<comment type="function">
    <text evidence="11">Binds directly to 23S rRNA. The L1 stalk is quite mobile in the ribosome, and is involved in E site tRNA release.</text>
</comment>
<dbReference type="InterPro" id="IPR002143">
    <property type="entry name" value="Ribosomal_uL1"/>
</dbReference>
<keyword evidence="3 11" id="KW-0820">tRNA-binding</keyword>
<dbReference type="GO" id="GO:0019843">
    <property type="term" value="F:rRNA binding"/>
    <property type="evidence" value="ECO:0007669"/>
    <property type="project" value="UniProtKB-UniRule"/>
</dbReference>
<dbReference type="PANTHER" id="PTHR36427">
    <property type="entry name" value="54S RIBOSOMAL PROTEIN L1, MITOCHONDRIAL"/>
    <property type="match status" value="1"/>
</dbReference>
<dbReference type="GO" id="GO:0006417">
    <property type="term" value="P:regulation of translation"/>
    <property type="evidence" value="ECO:0007669"/>
    <property type="project" value="UniProtKB-KW"/>
</dbReference>
<dbReference type="Gene3D" id="3.40.50.790">
    <property type="match status" value="1"/>
</dbReference>
<dbReference type="FunFam" id="3.40.50.790:FF:000001">
    <property type="entry name" value="50S ribosomal protein L1"/>
    <property type="match status" value="1"/>
</dbReference>
<keyword evidence="14" id="KW-1185">Reference proteome</keyword>
<dbReference type="InterPro" id="IPR005878">
    <property type="entry name" value="Ribosom_uL1_bac-type"/>
</dbReference>
<dbReference type="PIRSF" id="PIRSF002155">
    <property type="entry name" value="Ribosomal_L1"/>
    <property type="match status" value="1"/>
</dbReference>
<evidence type="ECO:0000313" key="13">
    <source>
        <dbReference type="EMBL" id="ABV84480.1"/>
    </source>
</evidence>
<dbReference type="GO" id="GO:0006412">
    <property type="term" value="P:translation"/>
    <property type="evidence" value="ECO:0007669"/>
    <property type="project" value="UniProtKB-UniRule"/>
</dbReference>
<dbReference type="HOGENOM" id="CLU_062853_0_0_5"/>
<dbReference type="GO" id="GO:0000049">
    <property type="term" value="F:tRNA binding"/>
    <property type="evidence" value="ECO:0007669"/>
    <property type="project" value="UniProtKB-KW"/>
</dbReference>
<dbReference type="InterPro" id="IPR023674">
    <property type="entry name" value="Ribosomal_uL1-like"/>
</dbReference>
<evidence type="ECO:0000256" key="11">
    <source>
        <dbReference type="HAMAP-Rule" id="MF_01318"/>
    </source>
</evidence>
<keyword evidence="2 11" id="KW-0678">Repressor</keyword>
<sequence length="241" mass="25815">MIMSNKKDVAVKISGGKKIREAREKVKSDTLYNLTNAVERLKSASYVKFDPTLEIVMKLGIDPRHSDQMVRGVVNLPAGTGKNVRVAVICKEEREEEAKSVGADLVGSTNIIDEIKAGKINFDVCIATPDMMAAIGSVARILGPKGLMPNPKLGTVTLDIKNAIKNAKSGQVEYRAEKAGIIHAGLGKLSFSDQDLLKNLNAFIGAVIKAKPAELKGSYLKAMYLSSTMGASVQIDLTSIA</sequence>
<dbReference type="EMBL" id="CP000683">
    <property type="protein sequence ID" value="ABV84480.1"/>
    <property type="molecule type" value="Genomic_DNA"/>
</dbReference>
<comment type="function">
    <text evidence="10 11">Protein L1 is also a translational repressor protein, it controls the translation of the L11 operon by binding to its mRNA.</text>
</comment>
<evidence type="ECO:0000256" key="1">
    <source>
        <dbReference type="ARBA" id="ARBA00010531"/>
    </source>
</evidence>
<evidence type="ECO:0000256" key="8">
    <source>
        <dbReference type="ARBA" id="ARBA00023274"/>
    </source>
</evidence>
<dbReference type="InterPro" id="IPR023673">
    <property type="entry name" value="Ribosomal_uL1_CS"/>
</dbReference>
<accession>A8F0P4</accession>
<reference evidence="13 14" key="1">
    <citation type="journal article" date="2007" name="Genome Res.">
        <title>Lateral gene transfer between obligate intracellular bacteria: evidence from the Rickettsia massiliae genome.</title>
        <authorList>
            <person name="Blanc G."/>
            <person name="Ogata H."/>
            <person name="Robert C."/>
            <person name="Audic S."/>
            <person name="Claverie J.-M."/>
            <person name="Raoult D."/>
        </authorList>
    </citation>
    <scope>NUCLEOTIDE SEQUENCE [LARGE SCALE GENOMIC DNA]</scope>
    <source>
        <strain evidence="14">Mtu5</strain>
    </source>
</reference>
<evidence type="ECO:0000256" key="9">
    <source>
        <dbReference type="ARBA" id="ARBA00035241"/>
    </source>
</evidence>
<dbReference type="AlphaFoldDB" id="A8F0P4"/>
<protein>
    <recommendedName>
        <fullName evidence="9 11">Large ribosomal subunit protein uL1</fullName>
    </recommendedName>
</protein>
<organism evidence="13 14">
    <name type="scientific">Rickettsia massiliae (strain Mtu5)</name>
    <dbReference type="NCBI Taxonomy" id="416276"/>
    <lineage>
        <taxon>Bacteria</taxon>
        <taxon>Pseudomonadati</taxon>
        <taxon>Pseudomonadota</taxon>
        <taxon>Alphaproteobacteria</taxon>
        <taxon>Rickettsiales</taxon>
        <taxon>Rickettsiaceae</taxon>
        <taxon>Rickettsieae</taxon>
        <taxon>Rickettsia</taxon>
        <taxon>spotted fever group</taxon>
    </lineage>
</organism>
<evidence type="ECO:0000256" key="10">
    <source>
        <dbReference type="ARBA" id="ARBA00059110"/>
    </source>
</evidence>
<dbReference type="NCBIfam" id="TIGR01169">
    <property type="entry name" value="rplA_bact"/>
    <property type="match status" value="1"/>
</dbReference>
<proteinExistence type="inferred from homology"/>
<dbReference type="GO" id="GO:0003735">
    <property type="term" value="F:structural constituent of ribosome"/>
    <property type="evidence" value="ECO:0007669"/>
    <property type="project" value="InterPro"/>
</dbReference>
<dbReference type="Gene3D" id="3.30.190.20">
    <property type="match status" value="1"/>
</dbReference>
<dbReference type="CDD" id="cd00403">
    <property type="entry name" value="Ribosomal_L1"/>
    <property type="match status" value="1"/>
</dbReference>
<gene>
    <name evidence="11 13" type="primary">rplA</name>
    <name evidence="13" type="ordered locus">RMA_0186</name>
</gene>
<evidence type="ECO:0000256" key="2">
    <source>
        <dbReference type="ARBA" id="ARBA00022491"/>
    </source>
</evidence>
<evidence type="ECO:0000256" key="3">
    <source>
        <dbReference type="ARBA" id="ARBA00022555"/>
    </source>
</evidence>
<name>A8F0P4_RICM5</name>
<comment type="subunit">
    <text evidence="11">Part of the 50S ribosomal subunit.</text>
</comment>
<dbReference type="Pfam" id="PF00687">
    <property type="entry name" value="Ribosomal_L1"/>
    <property type="match status" value="1"/>
</dbReference>
<evidence type="ECO:0000313" key="14">
    <source>
        <dbReference type="Proteomes" id="UP000001311"/>
    </source>
</evidence>
<dbReference type="SUPFAM" id="SSF56808">
    <property type="entry name" value="Ribosomal protein L1"/>
    <property type="match status" value="1"/>
</dbReference>
<evidence type="ECO:0000256" key="6">
    <source>
        <dbReference type="ARBA" id="ARBA00022884"/>
    </source>
</evidence>
<dbReference type="HAMAP" id="MF_01318_B">
    <property type="entry name" value="Ribosomal_uL1_B"/>
    <property type="match status" value="1"/>
</dbReference>
<evidence type="ECO:0000256" key="12">
    <source>
        <dbReference type="RuleBase" id="RU000659"/>
    </source>
</evidence>